<protein>
    <submittedName>
        <fullName evidence="1">Uncharacterized protein</fullName>
    </submittedName>
</protein>
<organism evidence="1">
    <name type="scientific">Arundo donax</name>
    <name type="common">Giant reed</name>
    <name type="synonym">Donax arundinaceus</name>
    <dbReference type="NCBI Taxonomy" id="35708"/>
    <lineage>
        <taxon>Eukaryota</taxon>
        <taxon>Viridiplantae</taxon>
        <taxon>Streptophyta</taxon>
        <taxon>Embryophyta</taxon>
        <taxon>Tracheophyta</taxon>
        <taxon>Spermatophyta</taxon>
        <taxon>Magnoliopsida</taxon>
        <taxon>Liliopsida</taxon>
        <taxon>Poales</taxon>
        <taxon>Poaceae</taxon>
        <taxon>PACMAD clade</taxon>
        <taxon>Arundinoideae</taxon>
        <taxon>Arundineae</taxon>
        <taxon>Arundo</taxon>
    </lineage>
</organism>
<sequence length="39" mass="4432">MISRASGSLRFVWITISEVKSLFFAYSTIFLSSYVPLLT</sequence>
<evidence type="ECO:0000313" key="1">
    <source>
        <dbReference type="EMBL" id="JAD55025.1"/>
    </source>
</evidence>
<proteinExistence type="predicted"/>
<reference evidence="1" key="2">
    <citation type="journal article" date="2015" name="Data Brief">
        <title>Shoot transcriptome of the giant reed, Arundo donax.</title>
        <authorList>
            <person name="Barrero R.A."/>
            <person name="Guerrero F.D."/>
            <person name="Moolhuijzen P."/>
            <person name="Goolsby J.A."/>
            <person name="Tidwell J."/>
            <person name="Bellgard S.E."/>
            <person name="Bellgard M.I."/>
        </authorList>
    </citation>
    <scope>NUCLEOTIDE SEQUENCE</scope>
    <source>
        <tissue evidence="1">Shoot tissue taken approximately 20 cm above the soil surface</tissue>
    </source>
</reference>
<reference evidence="1" key="1">
    <citation type="submission" date="2014-09" db="EMBL/GenBank/DDBJ databases">
        <authorList>
            <person name="Magalhaes I.L.F."/>
            <person name="Oliveira U."/>
            <person name="Santos F.R."/>
            <person name="Vidigal T.H.D.A."/>
            <person name="Brescovit A.D."/>
            <person name="Santos A.J."/>
        </authorList>
    </citation>
    <scope>NUCLEOTIDE SEQUENCE</scope>
    <source>
        <tissue evidence="1">Shoot tissue taken approximately 20 cm above the soil surface</tissue>
    </source>
</reference>
<name>A0A0A9B1H8_ARUDO</name>
<accession>A0A0A9B1H8</accession>
<dbReference type="AlphaFoldDB" id="A0A0A9B1H8"/>
<dbReference type="EMBL" id="GBRH01242870">
    <property type="protein sequence ID" value="JAD55025.1"/>
    <property type="molecule type" value="Transcribed_RNA"/>
</dbReference>